<keyword evidence="3 8" id="KW-0963">Cytoplasm</keyword>
<dbReference type="InterPro" id="IPR014392">
    <property type="entry name" value="PTP_non-rcpt_14/21"/>
</dbReference>
<dbReference type="PANTHER" id="PTHR45706:SF6">
    <property type="entry name" value="TYROSINE-PROTEIN PHOSPHATASE NON-RECEPTOR TYPE 14"/>
    <property type="match status" value="1"/>
</dbReference>
<feature type="region of interest" description="Disordered" evidence="10">
    <location>
        <begin position="671"/>
        <end position="691"/>
    </location>
</feature>
<dbReference type="Gene3D" id="3.90.190.10">
    <property type="entry name" value="Protein tyrosine phosphatase superfamily"/>
    <property type="match status" value="2"/>
</dbReference>
<dbReference type="Pfam" id="PF09379">
    <property type="entry name" value="FERM_N"/>
    <property type="match status" value="1"/>
</dbReference>
<evidence type="ECO:0000256" key="9">
    <source>
        <dbReference type="PIRSR" id="PIRSR000934-1"/>
    </source>
</evidence>
<evidence type="ECO:0000256" key="4">
    <source>
        <dbReference type="ARBA" id="ARBA00022553"/>
    </source>
</evidence>
<dbReference type="InterPro" id="IPR016130">
    <property type="entry name" value="Tyr_Pase_AS"/>
</dbReference>
<dbReference type="Pfam" id="PF00102">
    <property type="entry name" value="Y_phosphatase"/>
    <property type="match status" value="1"/>
</dbReference>
<dbReference type="GO" id="GO:0004725">
    <property type="term" value="F:protein tyrosine phosphatase activity"/>
    <property type="evidence" value="ECO:0007669"/>
    <property type="project" value="UniProtKB-UniRule"/>
</dbReference>
<reference evidence="14 15" key="1">
    <citation type="submission" date="2018-11" db="EMBL/GenBank/DDBJ databases">
        <title>Haplotype-resolved cattle genomes.</title>
        <authorList>
            <person name="Low W.Y."/>
            <person name="Tearle R."/>
            <person name="Bickhart D.M."/>
            <person name="Rosen B.D."/>
            <person name="Koren S."/>
            <person name="Rhie A."/>
            <person name="Hiendleder S."/>
            <person name="Phillippy A.M."/>
            <person name="Smith T.P.L."/>
            <person name="Williams J.L."/>
        </authorList>
    </citation>
    <scope>NUCLEOTIDE SEQUENCE [LARGE SCALE GENOMIC DNA]</scope>
</reference>
<dbReference type="SMART" id="SM00404">
    <property type="entry name" value="PTPc_motif"/>
    <property type="match status" value="1"/>
</dbReference>
<keyword evidence="7 8" id="KW-0206">Cytoskeleton</keyword>
<gene>
    <name evidence="14" type="primary">PTPN14</name>
</gene>
<keyword evidence="5 8" id="KW-0378">Hydrolase</keyword>
<dbReference type="SMART" id="SM00194">
    <property type="entry name" value="PTPc"/>
    <property type="match status" value="1"/>
</dbReference>
<dbReference type="InterPro" id="IPR003595">
    <property type="entry name" value="Tyr_Pase_cat"/>
</dbReference>
<dbReference type="InterPro" id="IPR019749">
    <property type="entry name" value="Band_41_domain"/>
</dbReference>
<dbReference type="InterPro" id="IPR029021">
    <property type="entry name" value="Prot-tyrosine_phosphatase-like"/>
</dbReference>
<feature type="domain" description="FERM" evidence="13">
    <location>
        <begin position="21"/>
        <end position="306"/>
    </location>
</feature>
<feature type="region of interest" description="Disordered" evidence="10">
    <location>
        <begin position="515"/>
        <end position="535"/>
    </location>
</feature>
<feature type="region of interest" description="Disordered" evidence="10">
    <location>
        <begin position="709"/>
        <end position="728"/>
    </location>
</feature>
<dbReference type="CDD" id="cd13188">
    <property type="entry name" value="FERM_C_PTPN14_PTPN21"/>
    <property type="match status" value="1"/>
</dbReference>
<dbReference type="Ensembl" id="ENSBIXT00005037486.1">
    <property type="protein sequence ID" value="ENSBIXP00005022942.1"/>
    <property type="gene ID" value="ENSBIXG00005025759.1"/>
</dbReference>
<sequence>MPFGLKLRRTRRYNVLSKNCFVTRIRLLDSSVIECTLSVESTGQECLEAVAQRLELRETHYFGLWFLSKSQQARWVELEKPLKKHLDKFANEPLLFFGVMFYVPNVSWLQQEATRYQYYLQVKKDVLEGRLRCSLEQVIRLAGLAVQADFGDYNQFDSQDFLREYVLFPMDLALEEAVLEELTQKVAQERKAHSGILPAEAELMYINEVERLDGFGQEIFPVKDNHGNSVHLGIFFMGIFVRNRIGRQAVIYRWNDMGNITHNKSTILVELVNKEETALFHTEDIENAKYISRLFATRHKFYKQNKICTEQSNSPPPIRRQPTWSRSSLPRQQPYILPPMHVQCGEHYSETHTSQDSIFHGNEEALYCNSHNSLDLSYLNGTVTNGGSVCSVHSVNSLSCSQSFIQASPVSSNLSIPGSDIMRADYIPSHRHSAIIVPSYRPTPDYETVMRQMKRGVVHTDSQSQSLRNLNIINTHAYNQPEDLVYSQPEMRERHPYTIPYGPQGGYGNKLVSPSDQLNPTNPTVPSKPGGPSAISHTVSTPELANMQLQGAHSYNAAHVLKNYLFRPPPPYPRPRPATSTPDLASHRHKYVSGSSPDLVTRKVQLSVKTFQEDSSPVVHQSLQEVSEPLTATKHHGAVHKRHSLEAMSSMVRGMEAMTLKSLNIPMARRSTLREPGPPEEGPGSHEVPQLPQYHHKKTFSDATMLIHSSESEEEEEEEAPDPVPQIPVLREKVEYSTQLQAALARIPNKPPPEYPGPRKSVSNGALRQDQACLPPAVARARLLRHGPAKAISVSRADQLAVNGASLGPSISEPDLTSVKERVKKEPVKERPVSEMFSLEDSIIEREMMIRNLEKQKMAGLEAQKRPLMLAALNGLSVARGSGREESRVDATRVPMDERFRTLKKKLEEGMVFTEYEQIPKKKANGIFSTAALPENAERSRIREVVPYEENRVELIPTKENNTGYINASHIKEGGRTKSHRYWPKLGSKHSSATYGKFKVTTKFRTDSGCYATTGLKVKHLLSGQERTVWHLQYTDWPDHGCPEDVQGFLSYLEEIQSVRRHTNSMLEGTRNLRPPIVVHCSAGVGRTGVVILSELMIYCLEHNEKVEVPMMLRLLREQRMFMIQTIAQYKFVYQVLIQFLQNSRLI</sequence>
<comment type="similarity">
    <text evidence="2 8">Belongs to the protein-tyrosine phosphatase family. Non-receptor class subfamily.</text>
</comment>
<dbReference type="PROSITE" id="PS00660">
    <property type="entry name" value="FERM_1"/>
    <property type="match status" value="1"/>
</dbReference>
<evidence type="ECO:0000256" key="6">
    <source>
        <dbReference type="ARBA" id="ARBA00022912"/>
    </source>
</evidence>
<dbReference type="SMART" id="SM00295">
    <property type="entry name" value="B41"/>
    <property type="match status" value="1"/>
</dbReference>
<evidence type="ECO:0000256" key="3">
    <source>
        <dbReference type="ARBA" id="ARBA00022490"/>
    </source>
</evidence>
<dbReference type="PANTHER" id="PTHR45706">
    <property type="entry name" value="TYROSINE-PROTEIN PHOSPHATASE"/>
    <property type="match status" value="1"/>
</dbReference>
<dbReference type="Pfam" id="PF00373">
    <property type="entry name" value="FERM_M"/>
    <property type="match status" value="1"/>
</dbReference>
<dbReference type="SUPFAM" id="SSF50729">
    <property type="entry name" value="PH domain-like"/>
    <property type="match status" value="1"/>
</dbReference>
<dbReference type="FunFam" id="2.30.29.30:FF:000149">
    <property type="entry name" value="Tyrosine-protein phosphatase non-receptor type"/>
    <property type="match status" value="1"/>
</dbReference>
<dbReference type="Gene3D" id="2.30.29.30">
    <property type="entry name" value="Pleckstrin-homology domain (PH domain)/Phosphotyrosine-binding domain (PTB)"/>
    <property type="match status" value="1"/>
</dbReference>
<dbReference type="InterPro" id="IPR019748">
    <property type="entry name" value="FERM_central"/>
</dbReference>
<dbReference type="GeneTree" id="ENSGT00940000156874"/>
<dbReference type="InterPro" id="IPR035963">
    <property type="entry name" value="FERM_2"/>
</dbReference>
<dbReference type="InterPro" id="IPR018979">
    <property type="entry name" value="FERM_N"/>
</dbReference>
<evidence type="ECO:0000256" key="1">
    <source>
        <dbReference type="ARBA" id="ARBA00004245"/>
    </source>
</evidence>
<dbReference type="SUPFAM" id="SSF54236">
    <property type="entry name" value="Ubiquitin-like"/>
    <property type="match status" value="1"/>
</dbReference>
<reference evidence="14" key="2">
    <citation type="submission" date="2025-08" db="UniProtKB">
        <authorList>
            <consortium name="Ensembl"/>
        </authorList>
    </citation>
    <scope>IDENTIFICATION</scope>
</reference>
<comment type="catalytic activity">
    <reaction evidence="8">
        <text>O-phospho-L-tyrosyl-[protein] + H2O = L-tyrosyl-[protein] + phosphate</text>
        <dbReference type="Rhea" id="RHEA:10684"/>
        <dbReference type="Rhea" id="RHEA-COMP:10136"/>
        <dbReference type="Rhea" id="RHEA-COMP:20101"/>
        <dbReference type="ChEBI" id="CHEBI:15377"/>
        <dbReference type="ChEBI" id="CHEBI:43474"/>
        <dbReference type="ChEBI" id="CHEBI:46858"/>
        <dbReference type="ChEBI" id="CHEBI:61978"/>
        <dbReference type="EC" id="3.1.3.48"/>
    </reaction>
</comment>
<dbReference type="SMART" id="SM01196">
    <property type="entry name" value="FERM_C"/>
    <property type="match status" value="1"/>
</dbReference>
<dbReference type="AlphaFoldDB" id="A0A4W2GX43"/>
<proteinExistence type="inferred from homology"/>
<dbReference type="SUPFAM" id="SSF47031">
    <property type="entry name" value="Second domain of FERM"/>
    <property type="match status" value="1"/>
</dbReference>
<dbReference type="InterPro" id="IPR041782">
    <property type="entry name" value="PTPN14/21_FERM_C"/>
</dbReference>
<feature type="region of interest" description="Disordered" evidence="10">
    <location>
        <begin position="745"/>
        <end position="764"/>
    </location>
</feature>
<dbReference type="PIRSF" id="PIRSF000934">
    <property type="entry name" value="Tyr-Ptase_nr14"/>
    <property type="match status" value="1"/>
</dbReference>
<evidence type="ECO:0000256" key="2">
    <source>
        <dbReference type="ARBA" id="ARBA00009649"/>
    </source>
</evidence>
<evidence type="ECO:0000259" key="13">
    <source>
        <dbReference type="PROSITE" id="PS50057"/>
    </source>
</evidence>
<organism evidence="14 15">
    <name type="scientific">Bos indicus x Bos taurus</name>
    <name type="common">Hybrid cattle</name>
    <dbReference type="NCBI Taxonomy" id="30522"/>
    <lineage>
        <taxon>Eukaryota</taxon>
        <taxon>Metazoa</taxon>
        <taxon>Chordata</taxon>
        <taxon>Craniata</taxon>
        <taxon>Vertebrata</taxon>
        <taxon>Euteleostomi</taxon>
        <taxon>Mammalia</taxon>
        <taxon>Eutheria</taxon>
        <taxon>Laurasiatheria</taxon>
        <taxon>Artiodactyla</taxon>
        <taxon>Ruminantia</taxon>
        <taxon>Pecora</taxon>
        <taxon>Bovidae</taxon>
        <taxon>Bovinae</taxon>
        <taxon>Bos</taxon>
    </lineage>
</organism>
<feature type="compositionally biased region" description="Acidic residues" evidence="10">
    <location>
        <begin position="712"/>
        <end position="721"/>
    </location>
</feature>
<dbReference type="GO" id="GO:0005737">
    <property type="term" value="C:cytoplasm"/>
    <property type="evidence" value="ECO:0007669"/>
    <property type="project" value="UniProtKB-UniRule"/>
</dbReference>
<name>A0A4W2GX43_BOBOX</name>
<keyword evidence="4" id="KW-0597">Phosphoprotein</keyword>
<dbReference type="InterPro" id="IPR019747">
    <property type="entry name" value="FERM_CS"/>
</dbReference>
<evidence type="ECO:0000259" key="11">
    <source>
        <dbReference type="PROSITE" id="PS50055"/>
    </source>
</evidence>
<dbReference type="Pfam" id="PF09380">
    <property type="entry name" value="FERM_C"/>
    <property type="match status" value="1"/>
</dbReference>
<feature type="compositionally biased region" description="Polar residues" evidence="10">
    <location>
        <begin position="515"/>
        <end position="525"/>
    </location>
</feature>
<dbReference type="PROSITE" id="PS50055">
    <property type="entry name" value="TYR_PHOSPHATASE_PTP"/>
    <property type="match status" value="1"/>
</dbReference>
<feature type="active site" description="Phosphocysteine intermediate" evidence="9">
    <location>
        <position position="1081"/>
    </location>
</feature>
<dbReference type="Gene3D" id="1.20.80.10">
    <property type="match status" value="1"/>
</dbReference>
<evidence type="ECO:0000259" key="12">
    <source>
        <dbReference type="PROSITE" id="PS50056"/>
    </source>
</evidence>
<dbReference type="SUPFAM" id="SSF52799">
    <property type="entry name" value="(Phosphotyrosine protein) phosphatases II"/>
    <property type="match status" value="1"/>
</dbReference>
<keyword evidence="6 8" id="KW-0904">Protein phosphatase</keyword>
<dbReference type="InterPro" id="IPR000242">
    <property type="entry name" value="PTP_cat"/>
</dbReference>
<evidence type="ECO:0000256" key="7">
    <source>
        <dbReference type="ARBA" id="ARBA00023212"/>
    </source>
</evidence>
<dbReference type="CDD" id="cd14473">
    <property type="entry name" value="FERM_B-lobe"/>
    <property type="match status" value="1"/>
</dbReference>
<feature type="region of interest" description="Disordered" evidence="10">
    <location>
        <begin position="309"/>
        <end position="330"/>
    </location>
</feature>
<evidence type="ECO:0000313" key="15">
    <source>
        <dbReference type="Proteomes" id="UP000429181"/>
    </source>
</evidence>
<dbReference type="InterPro" id="IPR014352">
    <property type="entry name" value="FERM/acyl-CoA-bd_prot_sf"/>
</dbReference>
<dbReference type="InterPro" id="IPR000387">
    <property type="entry name" value="Tyr_Pase_dom"/>
</dbReference>
<dbReference type="GO" id="GO:0005856">
    <property type="term" value="C:cytoskeleton"/>
    <property type="evidence" value="ECO:0007669"/>
    <property type="project" value="UniProtKB-SubCell"/>
</dbReference>
<dbReference type="FunFam" id="1.20.80.10:FF:000014">
    <property type="entry name" value="Tyrosine-protein phosphatase non-receptor type"/>
    <property type="match status" value="1"/>
</dbReference>
<dbReference type="Gene3D" id="3.10.20.90">
    <property type="entry name" value="Phosphatidylinositol 3-kinase Catalytic Subunit, Chain A, domain 1"/>
    <property type="match status" value="1"/>
</dbReference>
<protein>
    <recommendedName>
        <fullName evidence="8">Tyrosine-protein phosphatase non-receptor type</fullName>
        <ecNumber evidence="8">3.1.3.48</ecNumber>
    </recommendedName>
</protein>
<evidence type="ECO:0000313" key="14">
    <source>
        <dbReference type="Ensembl" id="ENSBIXP00005022942.1"/>
    </source>
</evidence>
<dbReference type="FunFam" id="3.10.20.90:FF:000039">
    <property type="entry name" value="Tyrosine-protein phosphatase non-receptor type"/>
    <property type="match status" value="1"/>
</dbReference>
<evidence type="ECO:0000256" key="10">
    <source>
        <dbReference type="SAM" id="MobiDB-lite"/>
    </source>
</evidence>
<dbReference type="EC" id="3.1.3.48" evidence="8"/>
<accession>A0A4W2GX43</accession>
<dbReference type="PROSITE" id="PS50057">
    <property type="entry name" value="FERM_3"/>
    <property type="match status" value="1"/>
</dbReference>
<dbReference type="InterPro" id="IPR011993">
    <property type="entry name" value="PH-like_dom_sf"/>
</dbReference>
<dbReference type="InterPro" id="IPR000299">
    <property type="entry name" value="FERM_domain"/>
</dbReference>
<dbReference type="InterPro" id="IPR018980">
    <property type="entry name" value="FERM_PH-like_C"/>
</dbReference>
<feature type="domain" description="Tyrosine specific protein phosphatases" evidence="12">
    <location>
        <begin position="1050"/>
        <end position="1131"/>
    </location>
</feature>
<dbReference type="PROSITE" id="PS00383">
    <property type="entry name" value="TYR_PHOSPHATASE_1"/>
    <property type="match status" value="1"/>
</dbReference>
<dbReference type="PROSITE" id="PS50056">
    <property type="entry name" value="TYR_PHOSPHATASE_2"/>
    <property type="match status" value="1"/>
</dbReference>
<feature type="domain" description="Tyrosine-protein phosphatase" evidence="11">
    <location>
        <begin position="912"/>
        <end position="1140"/>
    </location>
</feature>
<dbReference type="Proteomes" id="UP000429181">
    <property type="component" value="Chromosome 16"/>
</dbReference>
<dbReference type="CDD" id="cd17191">
    <property type="entry name" value="FERM_F1_PTPN14"/>
    <property type="match status" value="1"/>
</dbReference>
<comment type="subcellular location">
    <subcellularLocation>
        <location evidence="1 8">Cytoplasm</location>
        <location evidence="1 8">Cytoskeleton</location>
    </subcellularLocation>
</comment>
<dbReference type="InterPro" id="IPR029071">
    <property type="entry name" value="Ubiquitin-like_domsf"/>
</dbReference>
<evidence type="ECO:0000256" key="8">
    <source>
        <dbReference type="PIRNR" id="PIRNR000934"/>
    </source>
</evidence>
<dbReference type="GO" id="GO:0001946">
    <property type="term" value="P:lymphangiogenesis"/>
    <property type="evidence" value="ECO:0007669"/>
    <property type="project" value="TreeGrafter"/>
</dbReference>
<dbReference type="PRINTS" id="PR00935">
    <property type="entry name" value="BAND41"/>
</dbReference>
<evidence type="ECO:0000256" key="5">
    <source>
        <dbReference type="ARBA" id="ARBA00022801"/>
    </source>
</evidence>
<dbReference type="PRINTS" id="PR00700">
    <property type="entry name" value="PRTYPHPHTASE"/>
</dbReference>